<accession>W7QW16</accession>
<dbReference type="Pfam" id="PF07722">
    <property type="entry name" value="Peptidase_C26"/>
    <property type="match status" value="1"/>
</dbReference>
<dbReference type="InterPro" id="IPR044668">
    <property type="entry name" value="PuuD-like"/>
</dbReference>
<gene>
    <name evidence="1" type="ORF">DS2_02078</name>
</gene>
<dbReference type="PROSITE" id="PS51273">
    <property type="entry name" value="GATASE_TYPE_1"/>
    <property type="match status" value="1"/>
</dbReference>
<dbReference type="PANTHER" id="PTHR43235">
    <property type="entry name" value="GLUTAMINE AMIDOTRANSFERASE PB2B2.05-RELATED"/>
    <property type="match status" value="1"/>
</dbReference>
<evidence type="ECO:0000313" key="2">
    <source>
        <dbReference type="Proteomes" id="UP000019276"/>
    </source>
</evidence>
<name>W7QW16_9ALTE</name>
<dbReference type="eggNOG" id="COG2071">
    <property type="taxonomic scope" value="Bacteria"/>
</dbReference>
<dbReference type="PANTHER" id="PTHR43235:SF1">
    <property type="entry name" value="GLUTAMINE AMIDOTRANSFERASE PB2B2.05-RELATED"/>
    <property type="match status" value="1"/>
</dbReference>
<dbReference type="Gene3D" id="3.40.50.880">
    <property type="match status" value="1"/>
</dbReference>
<dbReference type="CDD" id="cd01745">
    <property type="entry name" value="GATase1_2"/>
    <property type="match status" value="1"/>
</dbReference>
<dbReference type="InterPro" id="IPR029062">
    <property type="entry name" value="Class_I_gatase-like"/>
</dbReference>
<dbReference type="EMBL" id="ARZY01000002">
    <property type="protein sequence ID" value="EWH11933.1"/>
    <property type="molecule type" value="Genomic_DNA"/>
</dbReference>
<organism evidence="1 2">
    <name type="scientific">Catenovulum agarivorans DS-2</name>
    <dbReference type="NCBI Taxonomy" id="1328313"/>
    <lineage>
        <taxon>Bacteria</taxon>
        <taxon>Pseudomonadati</taxon>
        <taxon>Pseudomonadota</taxon>
        <taxon>Gammaproteobacteria</taxon>
        <taxon>Alteromonadales</taxon>
        <taxon>Alteromonadaceae</taxon>
        <taxon>Catenovulum</taxon>
    </lineage>
</organism>
<comment type="caution">
    <text evidence="1">The sequence shown here is derived from an EMBL/GenBank/DDBJ whole genome shotgun (WGS) entry which is preliminary data.</text>
</comment>
<evidence type="ECO:0000313" key="1">
    <source>
        <dbReference type="EMBL" id="EWH11933.1"/>
    </source>
</evidence>
<dbReference type="GO" id="GO:0016811">
    <property type="term" value="F:hydrolase activity, acting on carbon-nitrogen (but not peptide) bonds, in linear amides"/>
    <property type="evidence" value="ECO:0007669"/>
    <property type="project" value="InterPro"/>
</dbReference>
<sequence length="197" mass="22663">MSIFLAGGRAKRISIKRQRKQDNFAAFVISGGDDIHPSLYGGEVMEKATYDRKRDELEMHYIKYALQHSKPLLGICRGFQLLNVVCGGSLYPDIRPMRRKTTNRAMILARKPVRVCKHSKLASILGKTRIRVNSLHHQAINQLGDNLSACAYDADNFIQAIESTNKQPLLGVQWHPEYLLYKSRQRRLFRWLIKSCH</sequence>
<dbReference type="InterPro" id="IPR011697">
    <property type="entry name" value="Peptidase_C26"/>
</dbReference>
<reference evidence="1 2" key="1">
    <citation type="journal article" date="2014" name="Genome Announc.">
        <title>Draft Genome Sequence of the Agar-Degrading Bacterium Catenovulum sp. Strain DS-2, Isolated from Intestines of Haliotis diversicolor.</title>
        <authorList>
            <person name="Shan D."/>
            <person name="Li X."/>
            <person name="Gu Z."/>
            <person name="Wei G."/>
            <person name="Gao Z."/>
            <person name="Shao Z."/>
        </authorList>
    </citation>
    <scope>NUCLEOTIDE SEQUENCE [LARGE SCALE GENOMIC DNA]</scope>
    <source>
        <strain evidence="1 2">DS-2</strain>
    </source>
</reference>
<dbReference type="GO" id="GO:0005829">
    <property type="term" value="C:cytosol"/>
    <property type="evidence" value="ECO:0007669"/>
    <property type="project" value="TreeGrafter"/>
</dbReference>
<dbReference type="SUPFAM" id="SSF52317">
    <property type="entry name" value="Class I glutamine amidotransferase-like"/>
    <property type="match status" value="1"/>
</dbReference>
<dbReference type="Proteomes" id="UP000019276">
    <property type="component" value="Unassembled WGS sequence"/>
</dbReference>
<dbReference type="PATRIC" id="fig|1328313.3.peg.432"/>
<proteinExistence type="predicted"/>
<dbReference type="STRING" id="1328313.DS2_02078"/>
<protein>
    <submittedName>
        <fullName evidence="1">Peptidase C26</fullName>
    </submittedName>
</protein>
<dbReference type="AlphaFoldDB" id="W7QW16"/>
<keyword evidence="2" id="KW-1185">Reference proteome</keyword>